<comment type="caution">
    <text evidence="1">The sequence shown here is derived from an EMBL/GenBank/DDBJ whole genome shotgun (WGS) entry which is preliminary data.</text>
</comment>
<protein>
    <submittedName>
        <fullName evidence="1">Uncharacterized protein</fullName>
    </submittedName>
</protein>
<accession>X1ITK1</accession>
<name>X1ITK1_9ZZZZ</name>
<dbReference type="AlphaFoldDB" id="X1ITK1"/>
<proteinExistence type="predicted"/>
<reference evidence="1" key="1">
    <citation type="journal article" date="2014" name="Front. Microbiol.">
        <title>High frequency of phylogenetically diverse reductive dehalogenase-homologous genes in deep subseafloor sedimentary metagenomes.</title>
        <authorList>
            <person name="Kawai M."/>
            <person name="Futagami T."/>
            <person name="Toyoda A."/>
            <person name="Takaki Y."/>
            <person name="Nishi S."/>
            <person name="Hori S."/>
            <person name="Arai W."/>
            <person name="Tsubouchi T."/>
            <person name="Morono Y."/>
            <person name="Uchiyama I."/>
            <person name="Ito T."/>
            <person name="Fujiyama A."/>
            <person name="Inagaki F."/>
            <person name="Takami H."/>
        </authorList>
    </citation>
    <scope>NUCLEOTIDE SEQUENCE</scope>
    <source>
        <strain evidence="1">Expedition CK06-06</strain>
    </source>
</reference>
<evidence type="ECO:0000313" key="1">
    <source>
        <dbReference type="EMBL" id="GAH85022.1"/>
    </source>
</evidence>
<sequence length="89" mass="9849">MSYEDDEEEEFITHGYYTVSNAIGYEVQLLSTGDAARTKYTMSDGSIEISEWREIVSVEDEDNPGEYVSVISGGKGLGSDIPLDEVMRA</sequence>
<gene>
    <name evidence="1" type="ORF">S03H2_61629</name>
</gene>
<dbReference type="EMBL" id="BARU01039792">
    <property type="protein sequence ID" value="GAH85022.1"/>
    <property type="molecule type" value="Genomic_DNA"/>
</dbReference>
<organism evidence="1">
    <name type="scientific">marine sediment metagenome</name>
    <dbReference type="NCBI Taxonomy" id="412755"/>
    <lineage>
        <taxon>unclassified sequences</taxon>
        <taxon>metagenomes</taxon>
        <taxon>ecological metagenomes</taxon>
    </lineage>
</organism>